<dbReference type="GeneID" id="106174991"/>
<dbReference type="RefSeq" id="XP_013412241.1">
    <property type="nucleotide sequence ID" value="XM_013556787.1"/>
</dbReference>
<dbReference type="GO" id="GO:0070761">
    <property type="term" value="C:pre-snoRNP complex"/>
    <property type="evidence" value="ECO:0007669"/>
    <property type="project" value="TreeGrafter"/>
</dbReference>
<comment type="subunit">
    <text evidence="10">Interacts with FBL, SNU13, NOP58, NUFIP1, RUVBL1, RUVBL2 and TAF9. Interacts (via HIT-type zinc finger) with the RUVBL1/RUVBL2 complex in the presence of ADP.</text>
</comment>
<evidence type="ECO:0000313" key="16">
    <source>
        <dbReference type="Proteomes" id="UP000085678"/>
    </source>
</evidence>
<dbReference type="Pfam" id="PF25790">
    <property type="entry name" value="BCD1"/>
    <property type="match status" value="1"/>
</dbReference>
<evidence type="ECO:0000256" key="7">
    <source>
        <dbReference type="ARBA" id="ARBA00022843"/>
    </source>
</evidence>
<keyword evidence="7" id="KW-0832">Ubl conjugation</keyword>
<dbReference type="Proteomes" id="UP000085678">
    <property type="component" value="Unplaced"/>
</dbReference>
<evidence type="ECO:0000256" key="11">
    <source>
        <dbReference type="ARBA" id="ARBA00068630"/>
    </source>
</evidence>
<evidence type="ECO:0000256" key="9">
    <source>
        <dbReference type="ARBA" id="ARBA00049654"/>
    </source>
</evidence>
<evidence type="ECO:0000256" key="8">
    <source>
        <dbReference type="ARBA" id="ARBA00049598"/>
    </source>
</evidence>
<organism evidence="16 17">
    <name type="scientific">Lingula anatina</name>
    <name type="common">Brachiopod</name>
    <name type="synonym">Lingula unguis</name>
    <dbReference type="NCBI Taxonomy" id="7574"/>
    <lineage>
        <taxon>Eukaryota</taxon>
        <taxon>Metazoa</taxon>
        <taxon>Spiralia</taxon>
        <taxon>Lophotrochozoa</taxon>
        <taxon>Brachiopoda</taxon>
        <taxon>Linguliformea</taxon>
        <taxon>Lingulata</taxon>
        <taxon>Lingulida</taxon>
        <taxon>Linguloidea</taxon>
        <taxon>Lingulidae</taxon>
        <taxon>Lingula</taxon>
    </lineage>
</organism>
<name>A0A1S3JQ11_LINAN</name>
<evidence type="ECO:0000256" key="1">
    <source>
        <dbReference type="ARBA" id="ARBA00022499"/>
    </source>
</evidence>
<protein>
    <recommendedName>
        <fullName evidence="11">Box C/D snoRNA protein 1</fullName>
    </recommendedName>
    <alternativeName>
        <fullName evidence="12">Zinc finger HIT domain-containing protein 6</fullName>
    </alternativeName>
</protein>
<evidence type="ECO:0000259" key="15">
    <source>
        <dbReference type="PROSITE" id="PS51083"/>
    </source>
</evidence>
<dbReference type="GO" id="GO:0008270">
    <property type="term" value="F:zinc ion binding"/>
    <property type="evidence" value="ECO:0007669"/>
    <property type="project" value="UniProtKB-UniRule"/>
</dbReference>
<accession>A0A1S3JQ11</accession>
<evidence type="ECO:0000256" key="13">
    <source>
        <dbReference type="PROSITE-ProRule" id="PRU00453"/>
    </source>
</evidence>
<evidence type="ECO:0000256" key="3">
    <source>
        <dbReference type="ARBA" id="ARBA00022553"/>
    </source>
</evidence>
<evidence type="ECO:0000256" key="2">
    <source>
        <dbReference type="ARBA" id="ARBA00022517"/>
    </source>
</evidence>
<evidence type="ECO:0000256" key="5">
    <source>
        <dbReference type="ARBA" id="ARBA00022771"/>
    </source>
</evidence>
<feature type="compositionally biased region" description="Low complexity" evidence="14">
    <location>
        <begin position="253"/>
        <end position="270"/>
    </location>
</feature>
<dbReference type="OrthoDB" id="272357at2759"/>
<feature type="domain" description="HIT-type" evidence="15">
    <location>
        <begin position="15"/>
        <end position="49"/>
    </location>
</feature>
<dbReference type="InParanoid" id="A0A1S3JQ11"/>
<comment type="similarity">
    <text evidence="9">Belongs to the BCD1 family.</text>
</comment>
<keyword evidence="4" id="KW-0479">Metal-binding</keyword>
<dbReference type="GO" id="GO:0000463">
    <property type="term" value="P:maturation of LSU-rRNA from tricistronic rRNA transcript (SSU-rRNA, 5.8S rRNA, LSU-rRNA)"/>
    <property type="evidence" value="ECO:0007669"/>
    <property type="project" value="TreeGrafter"/>
</dbReference>
<dbReference type="FunCoup" id="A0A1S3JQ11">
    <property type="interactions" value="656"/>
</dbReference>
<dbReference type="InterPro" id="IPR057721">
    <property type="entry name" value="BCD1_alpha/beta"/>
</dbReference>
<gene>
    <name evidence="17" type="primary">LOC106174991</name>
</gene>
<keyword evidence="5 13" id="KW-0863">Zinc-finger</keyword>
<dbReference type="GO" id="GO:0000492">
    <property type="term" value="P:box C/D snoRNP assembly"/>
    <property type="evidence" value="ECO:0007669"/>
    <property type="project" value="TreeGrafter"/>
</dbReference>
<dbReference type="FunFam" id="3.30.60.190:FF:000001">
    <property type="entry name" value="box C/D snoRNA protein 1"/>
    <property type="match status" value="1"/>
</dbReference>
<evidence type="ECO:0000313" key="17">
    <source>
        <dbReference type="RefSeq" id="XP_013412241.1"/>
    </source>
</evidence>
<dbReference type="PANTHER" id="PTHR13483">
    <property type="entry name" value="BOX C_D SNORNA PROTEIN 1-RELATED"/>
    <property type="match status" value="1"/>
</dbReference>
<evidence type="ECO:0000256" key="6">
    <source>
        <dbReference type="ARBA" id="ARBA00022833"/>
    </source>
</evidence>
<dbReference type="Pfam" id="PF04438">
    <property type="entry name" value="zf-HIT"/>
    <property type="match status" value="1"/>
</dbReference>
<dbReference type="STRING" id="7574.A0A1S3JQ11"/>
<keyword evidence="6" id="KW-0862">Zinc</keyword>
<keyword evidence="1" id="KW-1017">Isopeptide bond</keyword>
<feature type="region of interest" description="Disordered" evidence="14">
    <location>
        <begin position="252"/>
        <end position="312"/>
    </location>
</feature>
<dbReference type="CDD" id="cd23023">
    <property type="entry name" value="zf-HIT_BCD1"/>
    <property type="match status" value="1"/>
</dbReference>
<dbReference type="PROSITE" id="PS51083">
    <property type="entry name" value="ZF_HIT"/>
    <property type="match status" value="1"/>
</dbReference>
<dbReference type="GO" id="GO:0005634">
    <property type="term" value="C:nucleus"/>
    <property type="evidence" value="ECO:0007669"/>
    <property type="project" value="TreeGrafter"/>
</dbReference>
<keyword evidence="16" id="KW-1185">Reference proteome</keyword>
<dbReference type="InterPro" id="IPR007529">
    <property type="entry name" value="Znf_HIT"/>
</dbReference>
<dbReference type="Gene3D" id="3.30.60.190">
    <property type="match status" value="1"/>
</dbReference>
<evidence type="ECO:0000256" key="10">
    <source>
        <dbReference type="ARBA" id="ARBA00061949"/>
    </source>
</evidence>
<dbReference type="GO" id="GO:0048254">
    <property type="term" value="P:snoRNA localization"/>
    <property type="evidence" value="ECO:0007669"/>
    <property type="project" value="TreeGrafter"/>
</dbReference>
<dbReference type="InterPro" id="IPR051639">
    <property type="entry name" value="BCD1"/>
</dbReference>
<comment type="function">
    <text evidence="8">Required for box C/D snoRNAs accumulation involved in snoRNA processing, snoRNA transport to the nucleolus and ribosome biogenesis.</text>
</comment>
<evidence type="ECO:0000256" key="14">
    <source>
        <dbReference type="SAM" id="MobiDB-lite"/>
    </source>
</evidence>
<dbReference type="SUPFAM" id="SSF144232">
    <property type="entry name" value="HIT/MYND zinc finger-like"/>
    <property type="match status" value="1"/>
</dbReference>
<dbReference type="PANTHER" id="PTHR13483:SF3">
    <property type="entry name" value="BOX C_D SNORNA PROTEIN 1"/>
    <property type="match status" value="1"/>
</dbReference>
<keyword evidence="3" id="KW-0597">Phosphoprotein</keyword>
<evidence type="ECO:0000256" key="4">
    <source>
        <dbReference type="ARBA" id="ARBA00022723"/>
    </source>
</evidence>
<dbReference type="AlphaFoldDB" id="A0A1S3JQ11"/>
<reference evidence="17" key="1">
    <citation type="submission" date="2025-08" db="UniProtKB">
        <authorList>
            <consortium name="RefSeq"/>
        </authorList>
    </citation>
    <scope>IDENTIFICATION</scope>
    <source>
        <tissue evidence="17">Gonads</tissue>
    </source>
</reference>
<proteinExistence type="inferred from homology"/>
<keyword evidence="2" id="KW-0690">Ribosome biogenesis</keyword>
<dbReference type="KEGG" id="lak:106174991"/>
<evidence type="ECO:0000256" key="12">
    <source>
        <dbReference type="ARBA" id="ARBA00077531"/>
    </source>
</evidence>
<sequence length="312" mass="35466">MEEDREEPNAHSFRCEVCAQLAAKYKCPRCAIRTCSLPCVKQHKLRQDCSGVRDKTAYVAMKDFTDLNLLSDYRFLEDADRKSDTARRDTIARRREVPRYLKRVLNQSRQRGIHLKLLPIGMTKRKLNSTFFQERTKTIMWTLEWVFPAAQAKHRDKRAGDIETLRSLLGKYLTPGVTDPVVRHKLKQYERAGVDSLTLVMKVEGRPANSVRYHKLCLDKTLCENLQGKLIVEYPTVFVLLESQPKIYPILGEENSNSSSSGNSSDSSVSSDEDKASTAATKKVASAEERTKDTSIINETEETNSTDNINAD</sequence>